<dbReference type="Gene3D" id="2.10.25.10">
    <property type="entry name" value="Laminin"/>
    <property type="match status" value="1"/>
</dbReference>
<feature type="domain" description="EGF-like" evidence="3">
    <location>
        <begin position="15"/>
        <end position="54"/>
    </location>
</feature>
<gene>
    <name evidence="4" type="ORF">FQA47_016814</name>
</gene>
<proteinExistence type="predicted"/>
<organism evidence="4 5">
    <name type="scientific">Oryzias melastigma</name>
    <name type="common">Marine medaka</name>
    <dbReference type="NCBI Taxonomy" id="30732"/>
    <lineage>
        <taxon>Eukaryota</taxon>
        <taxon>Metazoa</taxon>
        <taxon>Chordata</taxon>
        <taxon>Craniata</taxon>
        <taxon>Vertebrata</taxon>
        <taxon>Euteleostomi</taxon>
        <taxon>Actinopterygii</taxon>
        <taxon>Neopterygii</taxon>
        <taxon>Teleostei</taxon>
        <taxon>Neoteleostei</taxon>
        <taxon>Acanthomorphata</taxon>
        <taxon>Ovalentaria</taxon>
        <taxon>Atherinomorphae</taxon>
        <taxon>Beloniformes</taxon>
        <taxon>Adrianichthyidae</taxon>
        <taxon>Oryziinae</taxon>
        <taxon>Oryzias</taxon>
    </lineage>
</organism>
<dbReference type="InterPro" id="IPR000742">
    <property type="entry name" value="EGF"/>
</dbReference>
<dbReference type="AlphaFoldDB" id="A0A834CFN5"/>
<dbReference type="PROSITE" id="PS50026">
    <property type="entry name" value="EGF_3"/>
    <property type="match status" value="1"/>
</dbReference>
<dbReference type="EMBL" id="WKFB01000350">
    <property type="protein sequence ID" value="KAF6725955.1"/>
    <property type="molecule type" value="Genomic_DNA"/>
</dbReference>
<comment type="caution">
    <text evidence="1">Lacks conserved residue(s) required for the propagation of feature annotation.</text>
</comment>
<evidence type="ECO:0000256" key="1">
    <source>
        <dbReference type="PROSITE-ProRule" id="PRU00076"/>
    </source>
</evidence>
<evidence type="ECO:0000256" key="2">
    <source>
        <dbReference type="SAM" id="Phobius"/>
    </source>
</evidence>
<feature type="transmembrane region" description="Helical" evidence="2">
    <location>
        <begin position="65"/>
        <end position="86"/>
    </location>
</feature>
<dbReference type="Proteomes" id="UP000646548">
    <property type="component" value="Unassembled WGS sequence"/>
</dbReference>
<name>A0A834CFN5_ORYME</name>
<accession>A0A834CFN5</accession>
<sequence>METSIPVHARGIDYSLPTCGQTQCNSHGTCEPPEGGGTNLVCKCDLGYRGEFCENTVNGELSLPLTISVVAVIVGLLILAFIVAKLRQRQKQNRKLKAADVYC</sequence>
<evidence type="ECO:0000313" key="4">
    <source>
        <dbReference type="EMBL" id="KAF6725955.1"/>
    </source>
</evidence>
<evidence type="ECO:0000313" key="5">
    <source>
        <dbReference type="Proteomes" id="UP000646548"/>
    </source>
</evidence>
<keyword evidence="2" id="KW-0812">Transmembrane</keyword>
<keyword evidence="1" id="KW-1015">Disulfide bond</keyword>
<comment type="caution">
    <text evidence="4">The sequence shown here is derived from an EMBL/GenBank/DDBJ whole genome shotgun (WGS) entry which is preliminary data.</text>
</comment>
<dbReference type="SUPFAM" id="SSF57196">
    <property type="entry name" value="EGF/Laminin"/>
    <property type="match status" value="1"/>
</dbReference>
<dbReference type="PROSITE" id="PS00022">
    <property type="entry name" value="EGF_1"/>
    <property type="match status" value="1"/>
</dbReference>
<feature type="disulfide bond" evidence="1">
    <location>
        <begin position="44"/>
        <end position="53"/>
    </location>
</feature>
<evidence type="ECO:0000259" key="3">
    <source>
        <dbReference type="PROSITE" id="PS50026"/>
    </source>
</evidence>
<keyword evidence="2" id="KW-1133">Transmembrane helix</keyword>
<keyword evidence="1" id="KW-0245">EGF-like domain</keyword>
<protein>
    <recommendedName>
        <fullName evidence="3">EGF-like domain-containing protein</fullName>
    </recommendedName>
</protein>
<dbReference type="PROSITE" id="PS01186">
    <property type="entry name" value="EGF_2"/>
    <property type="match status" value="1"/>
</dbReference>
<keyword evidence="2" id="KW-0472">Membrane</keyword>
<reference evidence="4" key="1">
    <citation type="journal article" name="BMC Genomics">
        <title>Long-read sequencing and de novo genome assembly of marine medaka (Oryzias melastigma).</title>
        <authorList>
            <person name="Liang P."/>
            <person name="Saqib H.S.A."/>
            <person name="Ni X."/>
            <person name="Shen Y."/>
        </authorList>
    </citation>
    <scope>NUCLEOTIDE SEQUENCE</scope>
    <source>
        <strain evidence="4">Bigg-433</strain>
    </source>
</reference>